<proteinExistence type="inferred from homology"/>
<gene>
    <name evidence="2" type="ORF">RJ45_07095</name>
</gene>
<sequence>MNSHGANLQPSPPDLGSDAVLFAIDEKGVATMTLNRPEKNNAFDSQCISTMLSILLQLKANPQVRALVLRATGSHFSAGADLNWMKSLAQFSMEENIKDAEKLAELLYQLDTLPVPTIALIQGAAFGGALGLICCCDIAIASKDARFCLSEVKLGLAPATIGPYVCRAMGQRQARRYMLTAELISAAQAKDLNIVHTLATGAQQLDQILEGFIRQFVANSPNAIREAKSLCHLCESPIIDYPLRQKTSEIIAQLRVSPEGQEGLSAFLEKRQPNWLAHHD</sequence>
<evidence type="ECO:0000313" key="2">
    <source>
        <dbReference type="EMBL" id="KHT64294.1"/>
    </source>
</evidence>
<comment type="similarity">
    <text evidence="1">Belongs to the enoyl-CoA hydratase/isomerase family.</text>
</comment>
<dbReference type="InterPro" id="IPR051683">
    <property type="entry name" value="Enoyl-CoA_Hydratase/Isomerase"/>
</dbReference>
<dbReference type="InterPro" id="IPR029045">
    <property type="entry name" value="ClpP/crotonase-like_dom_sf"/>
</dbReference>
<dbReference type="Gene3D" id="3.90.226.10">
    <property type="entry name" value="2-enoyl-CoA Hydratase, Chain A, domain 1"/>
    <property type="match status" value="1"/>
</dbReference>
<dbReference type="SUPFAM" id="SSF52096">
    <property type="entry name" value="ClpP/crotonase"/>
    <property type="match status" value="1"/>
</dbReference>
<accession>A0A0B9G6P7</accession>
<reference evidence="2 3" key="1">
    <citation type="submission" date="2014-12" db="EMBL/GenBank/DDBJ databases">
        <title>Genome sequencing of Photobacterium gaetbulicola AD005a.</title>
        <authorList>
            <person name="Adrian T.G.S."/>
            <person name="Chan K.G."/>
        </authorList>
    </citation>
    <scope>NUCLEOTIDE SEQUENCE [LARGE SCALE GENOMIC DNA]</scope>
    <source>
        <strain evidence="2 3">AD005a</strain>
    </source>
</reference>
<name>A0A0B9G6P7_9GAMM</name>
<dbReference type="Proteomes" id="UP000031278">
    <property type="component" value="Unassembled WGS sequence"/>
</dbReference>
<dbReference type="AlphaFoldDB" id="A0A0B9G6P7"/>
<dbReference type="Gene3D" id="1.10.12.10">
    <property type="entry name" value="Lyase 2-enoyl-coa Hydratase, Chain A, domain 2"/>
    <property type="match status" value="1"/>
</dbReference>
<dbReference type="CDD" id="cd06558">
    <property type="entry name" value="crotonase-like"/>
    <property type="match status" value="1"/>
</dbReference>
<protein>
    <submittedName>
        <fullName evidence="2">Gamma-carboxygeranoyl-CoA hydratase</fullName>
    </submittedName>
</protein>
<dbReference type="GO" id="GO:0003824">
    <property type="term" value="F:catalytic activity"/>
    <property type="evidence" value="ECO:0007669"/>
    <property type="project" value="UniProtKB-ARBA"/>
</dbReference>
<comment type="caution">
    <text evidence="2">The sequence shown here is derived from an EMBL/GenBank/DDBJ whole genome shotgun (WGS) entry which is preliminary data.</text>
</comment>
<dbReference type="GO" id="GO:0008300">
    <property type="term" value="P:isoprenoid catabolic process"/>
    <property type="evidence" value="ECO:0007669"/>
    <property type="project" value="TreeGrafter"/>
</dbReference>
<evidence type="ECO:0000313" key="3">
    <source>
        <dbReference type="Proteomes" id="UP000031278"/>
    </source>
</evidence>
<dbReference type="Pfam" id="PF00378">
    <property type="entry name" value="ECH_1"/>
    <property type="match status" value="1"/>
</dbReference>
<dbReference type="PANTHER" id="PTHR42964:SF1">
    <property type="entry name" value="POLYKETIDE BIOSYNTHESIS ENOYL-COA HYDRATASE PKSH-RELATED"/>
    <property type="match status" value="1"/>
</dbReference>
<evidence type="ECO:0000256" key="1">
    <source>
        <dbReference type="ARBA" id="ARBA00005254"/>
    </source>
</evidence>
<organism evidence="2 3">
    <name type="scientific">Photobacterium gaetbulicola</name>
    <dbReference type="NCBI Taxonomy" id="1295392"/>
    <lineage>
        <taxon>Bacteria</taxon>
        <taxon>Pseudomonadati</taxon>
        <taxon>Pseudomonadota</taxon>
        <taxon>Gammaproteobacteria</taxon>
        <taxon>Vibrionales</taxon>
        <taxon>Vibrionaceae</taxon>
        <taxon>Photobacterium</taxon>
    </lineage>
</organism>
<dbReference type="RefSeq" id="WP_039460114.1">
    <property type="nucleotide sequence ID" value="NZ_JWLZ01000101.1"/>
</dbReference>
<dbReference type="InterPro" id="IPR014748">
    <property type="entry name" value="Enoyl-CoA_hydra_C"/>
</dbReference>
<dbReference type="PANTHER" id="PTHR42964">
    <property type="entry name" value="ENOYL-COA HYDRATASE"/>
    <property type="match status" value="1"/>
</dbReference>
<dbReference type="InterPro" id="IPR001753">
    <property type="entry name" value="Enoyl-CoA_hydra/iso"/>
</dbReference>
<dbReference type="EMBL" id="JWLZ01000101">
    <property type="protein sequence ID" value="KHT64294.1"/>
    <property type="molecule type" value="Genomic_DNA"/>
</dbReference>